<accession>A0AAU9IL74</accession>
<dbReference type="EMBL" id="CAJZBQ010000013">
    <property type="protein sequence ID" value="CAG9315227.1"/>
    <property type="molecule type" value="Genomic_DNA"/>
</dbReference>
<feature type="compositionally biased region" description="Low complexity" evidence="2">
    <location>
        <begin position="264"/>
        <end position="273"/>
    </location>
</feature>
<sequence>MNSNQKFSQTFSSTSSGSFYKDPKSPKPNIAKELSQVERRVFEYSKTLNQKISDFSAKSPKKTPNFEDSDSWELHKAILKRGEDYAKFVLAQNRGYDPHGEVEKVNQNIKNALNSLEDIRNDEQKGLQRKITELNGDFNKKVEDLERNLLRQIEKLKYELMDNIKKEEIESSKRIKAKAEEIIERVAPANQRETIERALRPNNYSSTPQKYRGSPEKKYQSQILQEKVESTREKVKEIMEQPITPIRPRKREYSEGCNTRENSYRSFSSYSKSPATPKPVSSLTEYKNSILNSVSPSKEIFKSSPEKSPISR</sequence>
<feature type="compositionally biased region" description="Low complexity" evidence="2">
    <location>
        <begin position="1"/>
        <end position="18"/>
    </location>
</feature>
<reference evidence="3" key="1">
    <citation type="submission" date="2021-09" db="EMBL/GenBank/DDBJ databases">
        <authorList>
            <consortium name="AG Swart"/>
            <person name="Singh M."/>
            <person name="Singh A."/>
            <person name="Seah K."/>
            <person name="Emmerich C."/>
        </authorList>
    </citation>
    <scope>NUCLEOTIDE SEQUENCE</scope>
    <source>
        <strain evidence="3">ATCC30299</strain>
    </source>
</reference>
<feature type="coiled-coil region" evidence="1">
    <location>
        <begin position="102"/>
        <end position="170"/>
    </location>
</feature>
<protein>
    <submittedName>
        <fullName evidence="3">Uncharacterized protein</fullName>
    </submittedName>
</protein>
<evidence type="ECO:0000313" key="3">
    <source>
        <dbReference type="EMBL" id="CAG9315227.1"/>
    </source>
</evidence>
<keyword evidence="1" id="KW-0175">Coiled coil</keyword>
<keyword evidence="4" id="KW-1185">Reference proteome</keyword>
<gene>
    <name evidence="3" type="ORF">BSTOLATCC_MIC13001</name>
</gene>
<feature type="compositionally biased region" description="Basic and acidic residues" evidence="2">
    <location>
        <begin position="226"/>
        <end position="239"/>
    </location>
</feature>
<evidence type="ECO:0000313" key="4">
    <source>
        <dbReference type="Proteomes" id="UP001162131"/>
    </source>
</evidence>
<dbReference type="AlphaFoldDB" id="A0AAU9IL74"/>
<name>A0AAU9IL74_9CILI</name>
<comment type="caution">
    <text evidence="3">The sequence shown here is derived from an EMBL/GenBank/DDBJ whole genome shotgun (WGS) entry which is preliminary data.</text>
</comment>
<feature type="region of interest" description="Disordered" evidence="2">
    <location>
        <begin position="1"/>
        <end position="31"/>
    </location>
</feature>
<organism evidence="3 4">
    <name type="scientific">Blepharisma stoltei</name>
    <dbReference type="NCBI Taxonomy" id="1481888"/>
    <lineage>
        <taxon>Eukaryota</taxon>
        <taxon>Sar</taxon>
        <taxon>Alveolata</taxon>
        <taxon>Ciliophora</taxon>
        <taxon>Postciliodesmatophora</taxon>
        <taxon>Heterotrichea</taxon>
        <taxon>Heterotrichida</taxon>
        <taxon>Blepharismidae</taxon>
        <taxon>Blepharisma</taxon>
    </lineage>
</organism>
<feature type="region of interest" description="Disordered" evidence="2">
    <location>
        <begin position="197"/>
        <end position="282"/>
    </location>
</feature>
<evidence type="ECO:0000256" key="1">
    <source>
        <dbReference type="SAM" id="Coils"/>
    </source>
</evidence>
<dbReference type="Proteomes" id="UP001162131">
    <property type="component" value="Unassembled WGS sequence"/>
</dbReference>
<evidence type="ECO:0000256" key="2">
    <source>
        <dbReference type="SAM" id="MobiDB-lite"/>
    </source>
</evidence>
<proteinExistence type="predicted"/>